<protein>
    <submittedName>
        <fullName evidence="3">TMEM117 protein</fullName>
    </submittedName>
</protein>
<dbReference type="PANTHER" id="PTHR31226:SF1">
    <property type="entry name" value="TRANSMEMBRANE PROTEIN 117"/>
    <property type="match status" value="1"/>
</dbReference>
<dbReference type="CDD" id="cd01650">
    <property type="entry name" value="RT_nLTR_like"/>
    <property type="match status" value="1"/>
</dbReference>
<feature type="transmembrane region" description="Helical" evidence="1">
    <location>
        <begin position="402"/>
        <end position="420"/>
    </location>
</feature>
<feature type="domain" description="Reverse transcriptase" evidence="2">
    <location>
        <begin position="117"/>
        <end position="327"/>
    </location>
</feature>
<dbReference type="GO" id="GO:0070059">
    <property type="term" value="P:intrinsic apoptotic signaling pathway in response to endoplasmic reticulum stress"/>
    <property type="evidence" value="ECO:0007669"/>
    <property type="project" value="TreeGrafter"/>
</dbReference>
<sequence>MTVQAEGVDPDNHHDMANFINQKFTDVTTSLPPLDLSNLPTYLPSRPPPTVQPWDVYWKLCKIKTTKSAGPDGIDGRLLKEYAVELSEPIANILNSSLLEGRVPHEWKEAVVVPLPKTSPPDINHLRPVSLTSLISKVCEDFVATWMLQDTKNSISPNQFGGLKGRSTTHCLITLANQLYEAADKRGTSSTWVLTDFSKAFDLVDHTVAMKHLINLGVRPEIIPWIVSFHSQRSQRTRYHGALSKKKELTCGLAQGTKLGPIVFIAHVNNLTNSMNSPSRAFVDDLNLVESRRTSEPSKLQNDLDNLSSWTEKNKMKLNPSKCKAVHICFAHNPPPPPPLSINGHVLEFAKSLYASDEYRHWLPKRRGDVSGRVTDMMLQDTLYETWARPVRHWWRQGWHRIILFWAVLLSLTGIVVMVITADYIDWDYLNRGFLPTNELSRAILASFILVMDLLIVMQDWDFPHFMGSLDIKLPGINTTHIRLHIPKCLRKDEWTIHVTGKWFNYGIIMLVIILDLNMWKNQIFYKPFDYGQYVGPDGSIHFVRDITTLQGDLFNRTTLTYDWRANHTDPASNLTYLERDLHMHSKYIGFTLSVKGIAFVPGLMAFVTFGVLIWWYGRFKPNEKDPHADRYVKRKRSKKLRMWQRNATEPKTTLVSLTNVKTLNTPPPPATYDIPDTERENGGLAVPAQNGAAATTERPVKVQVLSNV</sequence>
<dbReference type="InterPro" id="IPR029370">
    <property type="entry name" value="TMEM117"/>
</dbReference>
<organism evidence="3 4">
    <name type="scientific">Branchiostoma lanceolatum</name>
    <name type="common">Common lancelet</name>
    <name type="synonym">Amphioxus lanceolatum</name>
    <dbReference type="NCBI Taxonomy" id="7740"/>
    <lineage>
        <taxon>Eukaryota</taxon>
        <taxon>Metazoa</taxon>
        <taxon>Chordata</taxon>
        <taxon>Cephalochordata</taxon>
        <taxon>Leptocardii</taxon>
        <taxon>Amphioxiformes</taxon>
        <taxon>Branchiostomatidae</taxon>
        <taxon>Branchiostoma</taxon>
    </lineage>
</organism>
<name>A0A8K0EMD5_BRALA</name>
<keyword evidence="1" id="KW-0472">Membrane</keyword>
<feature type="transmembrane region" description="Helical" evidence="1">
    <location>
        <begin position="597"/>
        <end position="617"/>
    </location>
</feature>
<dbReference type="AlphaFoldDB" id="A0A8K0EMD5"/>
<evidence type="ECO:0000313" key="4">
    <source>
        <dbReference type="Proteomes" id="UP000838412"/>
    </source>
</evidence>
<evidence type="ECO:0000259" key="2">
    <source>
        <dbReference type="Pfam" id="PF00078"/>
    </source>
</evidence>
<dbReference type="EMBL" id="OV696688">
    <property type="protein sequence ID" value="CAH1257283.1"/>
    <property type="molecule type" value="Genomic_DNA"/>
</dbReference>
<dbReference type="Proteomes" id="UP000838412">
    <property type="component" value="Chromosome 3"/>
</dbReference>
<dbReference type="PANTHER" id="PTHR31226">
    <property type="entry name" value="TRANSMEMBRANE PROTEIN 117"/>
    <property type="match status" value="1"/>
</dbReference>
<evidence type="ECO:0000313" key="3">
    <source>
        <dbReference type="EMBL" id="CAH1257283.1"/>
    </source>
</evidence>
<gene>
    <name evidence="3" type="primary">TMEM117</name>
    <name evidence="3" type="ORF">BLAG_LOCUS15267</name>
</gene>
<feature type="transmembrane region" description="Helical" evidence="1">
    <location>
        <begin position="440"/>
        <end position="458"/>
    </location>
</feature>
<keyword evidence="1" id="KW-1133">Transmembrane helix</keyword>
<dbReference type="OrthoDB" id="419441at2759"/>
<keyword evidence="1" id="KW-0812">Transmembrane</keyword>
<accession>A0A8K0EMD5</accession>
<dbReference type="InterPro" id="IPR000477">
    <property type="entry name" value="RT_dom"/>
</dbReference>
<keyword evidence="4" id="KW-1185">Reference proteome</keyword>
<reference evidence="3" key="1">
    <citation type="submission" date="2022-01" db="EMBL/GenBank/DDBJ databases">
        <authorList>
            <person name="Braso-Vives M."/>
        </authorList>
    </citation>
    <scope>NUCLEOTIDE SEQUENCE</scope>
</reference>
<dbReference type="Pfam" id="PF00078">
    <property type="entry name" value="RVT_1"/>
    <property type="match status" value="1"/>
</dbReference>
<feature type="transmembrane region" description="Helical" evidence="1">
    <location>
        <begin position="503"/>
        <end position="520"/>
    </location>
</feature>
<dbReference type="Pfam" id="PF15113">
    <property type="entry name" value="TMEM117"/>
    <property type="match status" value="1"/>
</dbReference>
<evidence type="ECO:0000256" key="1">
    <source>
        <dbReference type="SAM" id="Phobius"/>
    </source>
</evidence>
<proteinExistence type="predicted"/>